<dbReference type="InterPro" id="IPR013538">
    <property type="entry name" value="ASHA1/2-like_C"/>
</dbReference>
<evidence type="ECO:0000259" key="2">
    <source>
        <dbReference type="Pfam" id="PF08327"/>
    </source>
</evidence>
<dbReference type="RefSeq" id="WP_089759665.1">
    <property type="nucleotide sequence ID" value="NZ_BKAT01000005.1"/>
</dbReference>
<accession>A0A1H3ZGK4</accession>
<reference evidence="4" key="1">
    <citation type="submission" date="2016-10" db="EMBL/GenBank/DDBJ databases">
        <authorList>
            <person name="Varghese N."/>
            <person name="Submissions S."/>
        </authorList>
    </citation>
    <scope>NUCLEOTIDE SEQUENCE [LARGE SCALE GENOMIC DNA]</scope>
    <source>
        <strain evidence="4">DSM 23920</strain>
    </source>
</reference>
<dbReference type="Proteomes" id="UP000199656">
    <property type="component" value="Unassembled WGS sequence"/>
</dbReference>
<organism evidence="3 4">
    <name type="scientific">Chitinophaga terrae</name>
    <name type="common">ex Kim and Jung 2007</name>
    <dbReference type="NCBI Taxonomy" id="408074"/>
    <lineage>
        <taxon>Bacteria</taxon>
        <taxon>Pseudomonadati</taxon>
        <taxon>Bacteroidota</taxon>
        <taxon>Chitinophagia</taxon>
        <taxon>Chitinophagales</taxon>
        <taxon>Chitinophagaceae</taxon>
        <taxon>Chitinophaga</taxon>
    </lineage>
</organism>
<evidence type="ECO:0000313" key="3">
    <source>
        <dbReference type="EMBL" id="SEA22462.1"/>
    </source>
</evidence>
<dbReference type="OrthoDB" id="2364866at2"/>
<feature type="domain" description="Activator of Hsp90 ATPase homologue 1/2-like C-terminal" evidence="2">
    <location>
        <begin position="15"/>
        <end position="135"/>
    </location>
</feature>
<sequence>MEKLEIKGSIQISKTPHEVFEAIIDPKKMSNYFISYGSDVLAAGKTITWQFPEFDEKMDIKVVTVVEDKQVAFQWEGVRGHFTDVNITLEPRPGNATLVTVTEGKLDNNEEGIKWLNGNAYGWSNFLSCMKAYLEYNINLRKGAFDYMKK</sequence>
<dbReference type="SUPFAM" id="SSF55961">
    <property type="entry name" value="Bet v1-like"/>
    <property type="match status" value="1"/>
</dbReference>
<proteinExistence type="inferred from homology"/>
<dbReference type="AlphaFoldDB" id="A0A1H3ZGK4"/>
<comment type="similarity">
    <text evidence="1">Belongs to the AHA1 family.</text>
</comment>
<evidence type="ECO:0000313" key="4">
    <source>
        <dbReference type="Proteomes" id="UP000199656"/>
    </source>
</evidence>
<dbReference type="EMBL" id="FNRL01000004">
    <property type="protein sequence ID" value="SEA22462.1"/>
    <property type="molecule type" value="Genomic_DNA"/>
</dbReference>
<evidence type="ECO:0000256" key="1">
    <source>
        <dbReference type="ARBA" id="ARBA00006817"/>
    </source>
</evidence>
<keyword evidence="4" id="KW-1185">Reference proteome</keyword>
<name>A0A1H3ZGK4_9BACT</name>
<dbReference type="Gene3D" id="3.30.530.20">
    <property type="match status" value="1"/>
</dbReference>
<dbReference type="Pfam" id="PF08327">
    <property type="entry name" value="AHSA1"/>
    <property type="match status" value="1"/>
</dbReference>
<dbReference type="InterPro" id="IPR023393">
    <property type="entry name" value="START-like_dom_sf"/>
</dbReference>
<protein>
    <submittedName>
        <fullName evidence="3">Uncharacterized conserved protein YndB, AHSA1/START domain</fullName>
    </submittedName>
</protein>
<gene>
    <name evidence="3" type="ORF">SAMN05660909_01198</name>
</gene>